<dbReference type="PANTHER" id="PTHR10534">
    <property type="entry name" value="PYRIDOXAL KINASE"/>
    <property type="match status" value="1"/>
</dbReference>
<dbReference type="InterPro" id="IPR013749">
    <property type="entry name" value="PM/HMP-P_kinase-1"/>
</dbReference>
<keyword evidence="6" id="KW-0067">ATP-binding</keyword>
<keyword evidence="4" id="KW-0547">Nucleotide-binding</keyword>
<dbReference type="PANTHER" id="PTHR10534:SF2">
    <property type="entry name" value="PYRIDOXAL KINASE"/>
    <property type="match status" value="1"/>
</dbReference>
<organism evidence="8 9">
    <name type="scientific">Lachnellula cervina</name>
    <dbReference type="NCBI Taxonomy" id="1316786"/>
    <lineage>
        <taxon>Eukaryota</taxon>
        <taxon>Fungi</taxon>
        <taxon>Dikarya</taxon>
        <taxon>Ascomycota</taxon>
        <taxon>Pezizomycotina</taxon>
        <taxon>Leotiomycetes</taxon>
        <taxon>Helotiales</taxon>
        <taxon>Lachnaceae</taxon>
        <taxon>Lachnellula</taxon>
    </lineage>
</organism>
<evidence type="ECO:0000256" key="1">
    <source>
        <dbReference type="ARBA" id="ARBA00008805"/>
    </source>
</evidence>
<evidence type="ECO:0000256" key="2">
    <source>
        <dbReference type="ARBA" id="ARBA00012104"/>
    </source>
</evidence>
<dbReference type="Proteomes" id="UP000481288">
    <property type="component" value="Unassembled WGS sequence"/>
</dbReference>
<dbReference type="InterPro" id="IPR029056">
    <property type="entry name" value="Ribokinase-like"/>
</dbReference>
<name>A0A7D8YNS7_9HELO</name>
<dbReference type="GO" id="GO:0009443">
    <property type="term" value="P:pyridoxal 5'-phosphate salvage"/>
    <property type="evidence" value="ECO:0007669"/>
    <property type="project" value="InterPro"/>
</dbReference>
<dbReference type="CDD" id="cd01173">
    <property type="entry name" value="pyridoxal_pyridoxamine_kinase"/>
    <property type="match status" value="1"/>
</dbReference>
<sequence length="353" mass="38736">MSDSDFPIPETNVLAVASHVVYGPSYVGNTMATFVMQLLGCEVAALNTVQFSNHTGYGQVKGTRATATEISDLYQGLKDSYLDDFDMMLSGYLPGAASVEAVGTIARDLKYKATMKPGSFFWVLDPVMGDNGRLYVAEDVVPAYKLLLKDADLILPNQFEAETLSGVKIVDIETLKQAISTLHEQYRIPHIVITSISLPTSGAAPSLSIVGSTIASDAKPRIFGIKIPTIDCYFSGTGDMFAALMLVRLREAVSNIEGLMSKPSWVSDDDVEATELPLARALEKVLASMHGILAKTKEKRDEEMDKFNNRVKGFGEESEKRLKLAQSKAAEVRLVRNEQYLKHPEVRFRAENV</sequence>
<evidence type="ECO:0000256" key="5">
    <source>
        <dbReference type="ARBA" id="ARBA00022777"/>
    </source>
</evidence>
<dbReference type="GO" id="GO:0005829">
    <property type="term" value="C:cytosol"/>
    <property type="evidence" value="ECO:0007669"/>
    <property type="project" value="TreeGrafter"/>
</dbReference>
<dbReference type="Gene3D" id="3.40.1190.20">
    <property type="match status" value="1"/>
</dbReference>
<feature type="domain" description="Pyridoxamine kinase/Phosphomethylpyrimidine kinase" evidence="7">
    <location>
        <begin position="120"/>
        <end position="249"/>
    </location>
</feature>
<dbReference type="OrthoDB" id="2104723at2759"/>
<comment type="similarity">
    <text evidence="1">Belongs to the pyridoxine kinase family.</text>
</comment>
<dbReference type="InterPro" id="IPR004625">
    <property type="entry name" value="PyrdxlKinase"/>
</dbReference>
<dbReference type="Pfam" id="PF08543">
    <property type="entry name" value="Phos_pyr_kin"/>
    <property type="match status" value="1"/>
</dbReference>
<evidence type="ECO:0000313" key="9">
    <source>
        <dbReference type="Proteomes" id="UP000481288"/>
    </source>
</evidence>
<gene>
    <name evidence="8" type="ORF">LCER1_G003904</name>
</gene>
<evidence type="ECO:0000256" key="6">
    <source>
        <dbReference type="ARBA" id="ARBA00022840"/>
    </source>
</evidence>
<keyword evidence="3" id="KW-0808">Transferase</keyword>
<accession>A0A7D8YNS7</accession>
<evidence type="ECO:0000256" key="4">
    <source>
        <dbReference type="ARBA" id="ARBA00022741"/>
    </source>
</evidence>
<dbReference type="GO" id="GO:0005524">
    <property type="term" value="F:ATP binding"/>
    <property type="evidence" value="ECO:0007669"/>
    <property type="project" value="UniProtKB-KW"/>
</dbReference>
<evidence type="ECO:0000256" key="3">
    <source>
        <dbReference type="ARBA" id="ARBA00022679"/>
    </source>
</evidence>
<comment type="caution">
    <text evidence="8">The sequence shown here is derived from an EMBL/GenBank/DDBJ whole genome shotgun (WGS) entry which is preliminary data.</text>
</comment>
<dbReference type="NCBIfam" id="TIGR00687">
    <property type="entry name" value="pyridox_kin"/>
    <property type="match status" value="1"/>
</dbReference>
<keyword evidence="9" id="KW-1185">Reference proteome</keyword>
<proteinExistence type="inferred from homology"/>
<evidence type="ECO:0000259" key="7">
    <source>
        <dbReference type="Pfam" id="PF08543"/>
    </source>
</evidence>
<dbReference type="SUPFAM" id="SSF53613">
    <property type="entry name" value="Ribokinase-like"/>
    <property type="match status" value="1"/>
</dbReference>
<protein>
    <recommendedName>
        <fullName evidence="2">pyridoxal kinase</fullName>
        <ecNumber evidence="2">2.7.1.35</ecNumber>
    </recommendedName>
</protein>
<dbReference type="EMBL" id="QGMG01000265">
    <property type="protein sequence ID" value="TVY55189.1"/>
    <property type="molecule type" value="Genomic_DNA"/>
</dbReference>
<dbReference type="EC" id="2.7.1.35" evidence="2"/>
<reference evidence="8 9" key="1">
    <citation type="submission" date="2018-05" db="EMBL/GenBank/DDBJ databases">
        <title>Whole genome sequencing for identification of molecular markers to develop diagnostic detection tools for the regulated plant pathogen Lachnellula willkommii.</title>
        <authorList>
            <person name="Giroux E."/>
            <person name="Bilodeau G."/>
        </authorList>
    </citation>
    <scope>NUCLEOTIDE SEQUENCE [LARGE SCALE GENOMIC DNA]</scope>
    <source>
        <strain evidence="8 9">CBS 625.97</strain>
    </source>
</reference>
<dbReference type="AlphaFoldDB" id="A0A7D8YNS7"/>
<keyword evidence="5 8" id="KW-0418">Kinase</keyword>
<dbReference type="GO" id="GO:0008478">
    <property type="term" value="F:pyridoxal kinase activity"/>
    <property type="evidence" value="ECO:0007669"/>
    <property type="project" value="UniProtKB-EC"/>
</dbReference>
<evidence type="ECO:0000313" key="8">
    <source>
        <dbReference type="EMBL" id="TVY55189.1"/>
    </source>
</evidence>